<dbReference type="EMBL" id="JACXIZ010000032">
    <property type="protein sequence ID" value="MBD2847125.1"/>
    <property type="molecule type" value="Genomic_DNA"/>
</dbReference>
<dbReference type="Proteomes" id="UP000621560">
    <property type="component" value="Unassembled WGS sequence"/>
</dbReference>
<dbReference type="GO" id="GO:0016787">
    <property type="term" value="F:hydrolase activity"/>
    <property type="evidence" value="ECO:0007669"/>
    <property type="project" value="UniProtKB-KW"/>
</dbReference>
<dbReference type="AlphaFoldDB" id="A0A927GTI2"/>
<keyword evidence="2" id="KW-0378">Hydrolase</keyword>
<dbReference type="RefSeq" id="WP_190920148.1">
    <property type="nucleotide sequence ID" value="NZ_JACXIZ010000032.1"/>
</dbReference>
<dbReference type="SUPFAM" id="SSF53474">
    <property type="entry name" value="alpha/beta-Hydrolases"/>
    <property type="match status" value="1"/>
</dbReference>
<name>A0A927GTI2_9BACL</name>
<gene>
    <name evidence="2" type="ORF">IDH44_18150</name>
</gene>
<dbReference type="PANTHER" id="PTHR43433:SF10">
    <property type="entry name" value="AB HYDROLASE-1 DOMAIN-CONTAINING PROTEIN"/>
    <property type="match status" value="1"/>
</dbReference>
<dbReference type="PANTHER" id="PTHR43433">
    <property type="entry name" value="HYDROLASE, ALPHA/BETA FOLD FAMILY PROTEIN"/>
    <property type="match status" value="1"/>
</dbReference>
<evidence type="ECO:0000313" key="2">
    <source>
        <dbReference type="EMBL" id="MBD2847125.1"/>
    </source>
</evidence>
<reference evidence="2" key="1">
    <citation type="submission" date="2020-09" db="EMBL/GenBank/DDBJ databases">
        <title>A novel bacterium of genus Paenibacillus, isolated from South China Sea.</title>
        <authorList>
            <person name="Huang H."/>
            <person name="Mo K."/>
            <person name="Hu Y."/>
        </authorList>
    </citation>
    <scope>NUCLEOTIDE SEQUENCE</scope>
    <source>
        <strain evidence="2">IB182496</strain>
    </source>
</reference>
<evidence type="ECO:0000259" key="1">
    <source>
        <dbReference type="Pfam" id="PF12697"/>
    </source>
</evidence>
<comment type="caution">
    <text evidence="2">The sequence shown here is derived from an EMBL/GenBank/DDBJ whole genome shotgun (WGS) entry which is preliminary data.</text>
</comment>
<dbReference type="InterPro" id="IPR029058">
    <property type="entry name" value="AB_hydrolase_fold"/>
</dbReference>
<dbReference type="InterPro" id="IPR000073">
    <property type="entry name" value="AB_hydrolase_1"/>
</dbReference>
<dbReference type="InterPro" id="IPR050471">
    <property type="entry name" value="AB_hydrolase"/>
</dbReference>
<protein>
    <submittedName>
        <fullName evidence="2">Alpha/beta hydrolase</fullName>
    </submittedName>
</protein>
<sequence>MTSHSHSLGASRYLTLADGRRLHYMWKGSGEPTVVFESGMGASRSAWGLVQPMAAPDARTVVYDRAGLGRSDPDASPRTLARMAQDLSELLTALGPGPYILVGHSWGGPIVRTVAAMDKSRIRGLVLVDPSDEHCALYFSRLARTNFAVMRGLLPPMARFGLYRRMGSKEGRVLPADVYKDHCAEDFTLAAARAVANESRVFVHELTRLRVQPPELQGLEVTVISGTEIAKADRRIRPALIAAHKRTVDSLDRARWVPAPNSGHMVLYSEPRLIVDEIARLASPSPPLVAATGADERLARKDEGQIVEGCNVEGRNIED</sequence>
<feature type="domain" description="AB hydrolase-1" evidence="1">
    <location>
        <begin position="34"/>
        <end position="276"/>
    </location>
</feature>
<accession>A0A927GTI2</accession>
<dbReference type="Gene3D" id="3.40.50.1820">
    <property type="entry name" value="alpha/beta hydrolase"/>
    <property type="match status" value="1"/>
</dbReference>
<dbReference type="Pfam" id="PF12697">
    <property type="entry name" value="Abhydrolase_6"/>
    <property type="match status" value="1"/>
</dbReference>
<proteinExistence type="predicted"/>
<evidence type="ECO:0000313" key="3">
    <source>
        <dbReference type="Proteomes" id="UP000621560"/>
    </source>
</evidence>
<keyword evidence="3" id="KW-1185">Reference proteome</keyword>
<organism evidence="2 3">
    <name type="scientific">Paenibacillus sabuli</name>
    <dbReference type="NCBI Taxonomy" id="2772509"/>
    <lineage>
        <taxon>Bacteria</taxon>
        <taxon>Bacillati</taxon>
        <taxon>Bacillota</taxon>
        <taxon>Bacilli</taxon>
        <taxon>Bacillales</taxon>
        <taxon>Paenibacillaceae</taxon>
        <taxon>Paenibacillus</taxon>
    </lineage>
</organism>